<dbReference type="InterPro" id="IPR036457">
    <property type="entry name" value="PPM-type-like_dom_sf"/>
</dbReference>
<dbReference type="RefSeq" id="WP_161490287.1">
    <property type="nucleotide sequence ID" value="NZ_CP019607.1"/>
</dbReference>
<organism evidence="2 3">
    <name type="scientific">Tessaracoccus flavescens</name>
    <dbReference type="NCBI Taxonomy" id="399497"/>
    <lineage>
        <taxon>Bacteria</taxon>
        <taxon>Bacillati</taxon>
        <taxon>Actinomycetota</taxon>
        <taxon>Actinomycetes</taxon>
        <taxon>Propionibacteriales</taxon>
        <taxon>Propionibacteriaceae</taxon>
        <taxon>Tessaracoccus</taxon>
    </lineage>
</organism>
<name>A0A1Q2D233_9ACTN</name>
<dbReference type="AlphaFoldDB" id="A0A1Q2D233"/>
<reference evidence="2 3" key="1">
    <citation type="journal article" date="2008" name="Int. J. Syst. Evol. Microbiol.">
        <title>Tessaracoccus flavescens sp. nov., isolated from marine sediment.</title>
        <authorList>
            <person name="Lee D.W."/>
            <person name="Lee S.D."/>
        </authorList>
    </citation>
    <scope>NUCLEOTIDE SEQUENCE [LARGE SCALE GENOMIC DNA]</scope>
    <source>
        <strain evidence="2 3">SST-39T</strain>
    </source>
</reference>
<dbReference type="Proteomes" id="UP000188235">
    <property type="component" value="Chromosome"/>
</dbReference>
<dbReference type="KEGG" id="tfa:BW733_17575"/>
<dbReference type="PANTHER" id="PTHR47992">
    <property type="entry name" value="PROTEIN PHOSPHATASE"/>
    <property type="match status" value="1"/>
</dbReference>
<evidence type="ECO:0000313" key="3">
    <source>
        <dbReference type="Proteomes" id="UP000188235"/>
    </source>
</evidence>
<dbReference type="Pfam" id="PF13672">
    <property type="entry name" value="PP2C_2"/>
    <property type="match status" value="1"/>
</dbReference>
<feature type="domain" description="PPM-type phosphatase" evidence="1">
    <location>
        <begin position="26"/>
        <end position="266"/>
    </location>
</feature>
<keyword evidence="3" id="KW-1185">Reference proteome</keyword>
<evidence type="ECO:0000313" key="2">
    <source>
        <dbReference type="EMBL" id="AQP52363.1"/>
    </source>
</evidence>
<dbReference type="STRING" id="399497.BW733_17575"/>
<dbReference type="InterPro" id="IPR015655">
    <property type="entry name" value="PP2C"/>
</dbReference>
<dbReference type="GO" id="GO:0004722">
    <property type="term" value="F:protein serine/threonine phosphatase activity"/>
    <property type="evidence" value="ECO:0007669"/>
    <property type="project" value="InterPro"/>
</dbReference>
<dbReference type="EMBL" id="CP019607">
    <property type="protein sequence ID" value="AQP52363.1"/>
    <property type="molecule type" value="Genomic_DNA"/>
</dbReference>
<dbReference type="CDD" id="cd00143">
    <property type="entry name" value="PP2Cc"/>
    <property type="match status" value="1"/>
</dbReference>
<protein>
    <recommendedName>
        <fullName evidence="1">PPM-type phosphatase domain-containing protein</fullName>
    </recommendedName>
</protein>
<dbReference type="InterPro" id="IPR001932">
    <property type="entry name" value="PPM-type_phosphatase-like_dom"/>
</dbReference>
<accession>A0A1Q2D233</accession>
<dbReference type="PROSITE" id="PS51746">
    <property type="entry name" value="PPM_2"/>
    <property type="match status" value="1"/>
</dbReference>
<dbReference type="SUPFAM" id="SSF81606">
    <property type="entry name" value="PP2C-like"/>
    <property type="match status" value="1"/>
</dbReference>
<dbReference type="SMART" id="SM00331">
    <property type="entry name" value="PP2C_SIG"/>
    <property type="match status" value="1"/>
</dbReference>
<dbReference type="SMART" id="SM00332">
    <property type="entry name" value="PP2Cc"/>
    <property type="match status" value="1"/>
</dbReference>
<dbReference type="Gene3D" id="3.60.40.10">
    <property type="entry name" value="PPM-type phosphatase domain"/>
    <property type="match status" value="1"/>
</dbReference>
<evidence type="ECO:0000259" key="1">
    <source>
        <dbReference type="PROSITE" id="PS51746"/>
    </source>
</evidence>
<proteinExistence type="predicted"/>
<sequence>MPAVTDSMPADRSERSHYVRFPAPWVAGCSDTGQRHKTNQDAMCLAVRDEGRHAAMLAVADGVTTAEGSEVASLVAAETAVESLIEAHQNGQPTNLAFVHAFEAANQAVLEAREEPSACTLIAASIEDGTIAVGNVGDSRAYWLGDDGSCQLLSTDDSMAQARIMLGMSRDDAEQSSQAHAITKWLGRQSTNVTPSVITLVPQTNGWLLMCSDGLWNYASSPEAMSGLFQSMLGRSPSPAFLAEALVEWANGQGGRDNITAVLARIEH</sequence>
<gene>
    <name evidence="2" type="ORF">BW733_17575</name>
</gene>